<dbReference type="InterPro" id="IPR004242">
    <property type="entry name" value="Transposase_21"/>
</dbReference>
<gene>
    <name evidence="1" type="ORF">Sradi_5524000</name>
</gene>
<comment type="caution">
    <text evidence="1">The sequence shown here is derived from an EMBL/GenBank/DDBJ whole genome shotgun (WGS) entry which is preliminary data.</text>
</comment>
<dbReference type="PANTHER" id="PTHR10775">
    <property type="entry name" value="OS08G0208400 PROTEIN"/>
    <property type="match status" value="1"/>
</dbReference>
<protein>
    <submittedName>
        <fullName evidence="1">Uncharacterized protein</fullName>
    </submittedName>
</protein>
<reference evidence="1" key="1">
    <citation type="submission" date="2020-06" db="EMBL/GenBank/DDBJ databases">
        <authorList>
            <person name="Li T."/>
            <person name="Hu X."/>
            <person name="Zhang T."/>
            <person name="Song X."/>
            <person name="Zhang H."/>
            <person name="Dai N."/>
            <person name="Sheng W."/>
            <person name="Hou X."/>
            <person name="Wei L."/>
        </authorList>
    </citation>
    <scope>NUCLEOTIDE SEQUENCE</scope>
    <source>
        <strain evidence="1">G02</strain>
        <tissue evidence="1">Leaf</tissue>
    </source>
</reference>
<dbReference type="AlphaFoldDB" id="A0AAW2LC03"/>
<proteinExistence type="predicted"/>
<reference evidence="1" key="2">
    <citation type="journal article" date="2024" name="Plant">
        <title>Genomic evolution and insights into agronomic trait innovations of Sesamum species.</title>
        <authorList>
            <person name="Miao H."/>
            <person name="Wang L."/>
            <person name="Qu L."/>
            <person name="Liu H."/>
            <person name="Sun Y."/>
            <person name="Le M."/>
            <person name="Wang Q."/>
            <person name="Wei S."/>
            <person name="Zheng Y."/>
            <person name="Lin W."/>
            <person name="Duan Y."/>
            <person name="Cao H."/>
            <person name="Xiong S."/>
            <person name="Wang X."/>
            <person name="Wei L."/>
            <person name="Li C."/>
            <person name="Ma Q."/>
            <person name="Ju M."/>
            <person name="Zhao R."/>
            <person name="Li G."/>
            <person name="Mu C."/>
            <person name="Tian Q."/>
            <person name="Mei H."/>
            <person name="Zhang T."/>
            <person name="Gao T."/>
            <person name="Zhang H."/>
        </authorList>
    </citation>
    <scope>NUCLEOTIDE SEQUENCE</scope>
    <source>
        <strain evidence="1">G02</strain>
    </source>
</reference>
<dbReference type="EMBL" id="JACGWJ010000025">
    <property type="protein sequence ID" value="KAL0316458.1"/>
    <property type="molecule type" value="Genomic_DNA"/>
</dbReference>
<sequence length="66" mass="7255">MQAALIWTVNDLPAYGMASGWSTAGVIGCPVCMDDTRVFYMQNGRKACYFDCGGDDETDDEKYKAT</sequence>
<evidence type="ECO:0000313" key="1">
    <source>
        <dbReference type="EMBL" id="KAL0316458.1"/>
    </source>
</evidence>
<accession>A0AAW2LC03</accession>
<name>A0AAW2LC03_SESRA</name>
<dbReference type="PANTHER" id="PTHR10775:SF182">
    <property type="entry name" value="TRANSPOSON, EN_SPM-LIKE, TRANSPOSASE-ASSOCIATED DOMAIN PROTEIN-RELATED"/>
    <property type="match status" value="1"/>
</dbReference>
<organism evidence="1">
    <name type="scientific">Sesamum radiatum</name>
    <name type="common">Black benniseed</name>
    <dbReference type="NCBI Taxonomy" id="300843"/>
    <lineage>
        <taxon>Eukaryota</taxon>
        <taxon>Viridiplantae</taxon>
        <taxon>Streptophyta</taxon>
        <taxon>Embryophyta</taxon>
        <taxon>Tracheophyta</taxon>
        <taxon>Spermatophyta</taxon>
        <taxon>Magnoliopsida</taxon>
        <taxon>eudicotyledons</taxon>
        <taxon>Gunneridae</taxon>
        <taxon>Pentapetalae</taxon>
        <taxon>asterids</taxon>
        <taxon>lamiids</taxon>
        <taxon>Lamiales</taxon>
        <taxon>Pedaliaceae</taxon>
        <taxon>Sesamum</taxon>
    </lineage>
</organism>
<dbReference type="Pfam" id="PF02992">
    <property type="entry name" value="Transposase_21"/>
    <property type="match status" value="1"/>
</dbReference>